<dbReference type="NCBIfam" id="TIGR01590">
    <property type="entry name" value="yir-bir-cir_Pla"/>
    <property type="match status" value="1"/>
</dbReference>
<feature type="transmembrane region" description="Helical" evidence="1">
    <location>
        <begin position="246"/>
        <end position="267"/>
    </location>
</feature>
<dbReference type="Proteomes" id="UP000018538">
    <property type="component" value="Unassembled WGS sequence"/>
</dbReference>
<accession>V7PVB4</accession>
<evidence type="ECO:0000313" key="3">
    <source>
        <dbReference type="Proteomes" id="UP000018538"/>
    </source>
</evidence>
<keyword evidence="3" id="KW-1185">Reference proteome</keyword>
<reference evidence="2 3" key="1">
    <citation type="submission" date="2013-11" db="EMBL/GenBank/DDBJ databases">
        <title>The Genome Sequence of Plasmodium yoelii 17X.</title>
        <authorList>
            <consortium name="The Broad Institute Genomics Platform"/>
            <consortium name="The Broad Institute Genome Sequencing Center for Infectious Disease"/>
            <person name="Neafsey D."/>
            <person name="Adams J."/>
            <person name="Walker B."/>
            <person name="Young S.K."/>
            <person name="Zeng Q."/>
            <person name="Gargeya S."/>
            <person name="Fitzgerald M."/>
            <person name="Haas B."/>
            <person name="Abouelleil A."/>
            <person name="Alvarado L."/>
            <person name="Chapman S.B."/>
            <person name="Gainer-Dewar J."/>
            <person name="Goldberg J."/>
            <person name="Griggs A."/>
            <person name="Gujja S."/>
            <person name="Hansen M."/>
            <person name="Howarth C."/>
            <person name="Imamovic A."/>
            <person name="Ireland A."/>
            <person name="Larimer J."/>
            <person name="McCowan C."/>
            <person name="Murphy C."/>
            <person name="Pearson M."/>
            <person name="Poon T.W."/>
            <person name="Priest M."/>
            <person name="Roberts A."/>
            <person name="Saif S."/>
            <person name="Shea T."/>
            <person name="Sykes S."/>
            <person name="Wortman J."/>
            <person name="Nusbaum C."/>
            <person name="Birren B."/>
        </authorList>
    </citation>
    <scope>NUCLEOTIDE SEQUENCE [LARGE SCALE GENOMIC DNA]</scope>
    <source>
        <strain evidence="2 3">17X</strain>
    </source>
</reference>
<organism evidence="2 3">
    <name type="scientific">Plasmodium yoelii 17X</name>
    <dbReference type="NCBI Taxonomy" id="1323249"/>
    <lineage>
        <taxon>Eukaryota</taxon>
        <taxon>Sar</taxon>
        <taxon>Alveolata</taxon>
        <taxon>Apicomplexa</taxon>
        <taxon>Aconoidasida</taxon>
        <taxon>Haemosporida</taxon>
        <taxon>Plasmodiidae</taxon>
        <taxon>Plasmodium</taxon>
        <taxon>Plasmodium (Vinckeia)</taxon>
    </lineage>
</organism>
<keyword evidence="1" id="KW-0472">Membrane</keyword>
<protein>
    <submittedName>
        <fullName evidence="2">Uncharacterized protein</fullName>
    </submittedName>
</protein>
<gene>
    <name evidence="2" type="ORF">YYC_00040</name>
</gene>
<proteinExistence type="predicted"/>
<keyword evidence="1" id="KW-0812">Transmembrane</keyword>
<evidence type="ECO:0000256" key="1">
    <source>
        <dbReference type="SAM" id="Phobius"/>
    </source>
</evidence>
<dbReference type="InterPro" id="IPR006477">
    <property type="entry name" value="Yir_bir_cir"/>
</dbReference>
<keyword evidence="1" id="KW-1133">Transmembrane helix</keyword>
<evidence type="ECO:0000313" key="2">
    <source>
        <dbReference type="EMBL" id="ETB63516.1"/>
    </source>
</evidence>
<name>V7PVB4_PLAYE</name>
<dbReference type="EMBL" id="KI635720">
    <property type="protein sequence ID" value="ETB63516.1"/>
    <property type="molecule type" value="Genomic_DNA"/>
</dbReference>
<dbReference type="Pfam" id="PF06022">
    <property type="entry name" value="Cir_Bir_Yir"/>
    <property type="match status" value="1"/>
</dbReference>
<sequence>MNDTLCGRIDFMREYLPDDLDATTKLDFYQIENIKKYCPNENCNTELDNFTAGFLWLLAECYSEFTKKSYNENTINAFFLHIISWFSNKLKQKSVYNTISLNDFYDNHVKNNEKYTSFTNPAYRISELKKFMDDRNDFLNINIEDLSKFYDVFKLLCKIHGNVAQNQKDDTLSNNAIEFVKKYQELNKVYAIIEEKPYNKIFSTLSTDYNNLKDKCTNCSSLPEIETSIYALTSGYTSSSSIGNRLFTVLSIFGAIAFFLGISYKVIIRN</sequence>
<dbReference type="AlphaFoldDB" id="V7PVB4"/>